<evidence type="ECO:0000256" key="4">
    <source>
        <dbReference type="ARBA" id="ARBA00023002"/>
    </source>
</evidence>
<dbReference type="EMBL" id="AZNF01000018">
    <property type="protein sequence ID" value="KID60699.1"/>
    <property type="molecule type" value="Genomic_DNA"/>
</dbReference>
<dbReference type="InterPro" id="IPR002938">
    <property type="entry name" value="FAD-bd"/>
</dbReference>
<dbReference type="PRINTS" id="PR00420">
    <property type="entry name" value="RNGMNOXGNASE"/>
</dbReference>
<evidence type="ECO:0000256" key="3">
    <source>
        <dbReference type="ARBA" id="ARBA00022827"/>
    </source>
</evidence>
<comment type="caution">
    <text evidence="6">The sequence shown here is derived from an EMBL/GenBank/DDBJ whole genome shotgun (WGS) entry which is preliminary data.</text>
</comment>
<gene>
    <name evidence="6" type="ORF">MAN_09834</name>
</gene>
<dbReference type="VEuPathDB" id="FungiDB:MAN_09834"/>
<proteinExistence type="predicted"/>
<dbReference type="InterPro" id="IPR036291">
    <property type="entry name" value="NAD(P)-bd_dom_sf"/>
</dbReference>
<reference evidence="6 7" key="1">
    <citation type="journal article" date="2014" name="Proc. Natl. Acad. Sci. U.S.A.">
        <title>Trajectory and genomic determinants of fungal-pathogen speciation and host adaptation.</title>
        <authorList>
            <person name="Hu X."/>
            <person name="Xiao G."/>
            <person name="Zheng P."/>
            <person name="Shang Y."/>
            <person name="Su Y."/>
            <person name="Zhang X."/>
            <person name="Liu X."/>
            <person name="Zhan S."/>
            <person name="St Leger R.J."/>
            <person name="Wang C."/>
        </authorList>
    </citation>
    <scope>NUCLEOTIDE SEQUENCE [LARGE SCALE GENOMIC DNA]</scope>
    <source>
        <strain evidence="6 7">ARSEF 549</strain>
    </source>
</reference>
<dbReference type="SUPFAM" id="SSF51735">
    <property type="entry name" value="NAD(P)-binding Rossmann-fold domains"/>
    <property type="match status" value="1"/>
</dbReference>
<dbReference type="AlphaFoldDB" id="A0A0B4FWR0"/>
<feature type="domain" description="FAD-binding" evidence="5">
    <location>
        <begin position="6"/>
        <end position="343"/>
    </location>
</feature>
<dbReference type="InterPro" id="IPR002347">
    <property type="entry name" value="SDR_fam"/>
</dbReference>
<dbReference type="Pfam" id="PF13561">
    <property type="entry name" value="adh_short_C2"/>
    <property type="match status" value="1"/>
</dbReference>
<dbReference type="GO" id="GO:0016709">
    <property type="term" value="F:oxidoreductase activity, acting on paired donors, with incorporation or reduction of molecular oxygen, NAD(P)H as one donor, and incorporation of one atom of oxygen"/>
    <property type="evidence" value="ECO:0007669"/>
    <property type="project" value="UniProtKB-ARBA"/>
</dbReference>
<dbReference type="CDD" id="cd05233">
    <property type="entry name" value="SDR_c"/>
    <property type="match status" value="1"/>
</dbReference>
<evidence type="ECO:0000259" key="5">
    <source>
        <dbReference type="Pfam" id="PF01494"/>
    </source>
</evidence>
<dbReference type="Gene3D" id="3.50.50.60">
    <property type="entry name" value="FAD/NAD(P)-binding domain"/>
    <property type="match status" value="1"/>
</dbReference>
<dbReference type="SUPFAM" id="SSF54373">
    <property type="entry name" value="FAD-linked reductases, C-terminal domain"/>
    <property type="match status" value="1"/>
</dbReference>
<dbReference type="GO" id="GO:0071949">
    <property type="term" value="F:FAD binding"/>
    <property type="evidence" value="ECO:0007669"/>
    <property type="project" value="InterPro"/>
</dbReference>
<dbReference type="Gene3D" id="3.30.9.10">
    <property type="entry name" value="D-Amino Acid Oxidase, subunit A, domain 2"/>
    <property type="match status" value="1"/>
</dbReference>
<keyword evidence="7" id="KW-1185">Reference proteome</keyword>
<dbReference type="SUPFAM" id="SSF51905">
    <property type="entry name" value="FAD/NAD(P)-binding domain"/>
    <property type="match status" value="1"/>
</dbReference>
<organism evidence="6 7">
    <name type="scientific">Metarhizium anisopliae (strain ARSEF 549)</name>
    <dbReference type="NCBI Taxonomy" id="3151832"/>
    <lineage>
        <taxon>Eukaryota</taxon>
        <taxon>Fungi</taxon>
        <taxon>Dikarya</taxon>
        <taxon>Ascomycota</taxon>
        <taxon>Pezizomycotina</taxon>
        <taxon>Sordariomycetes</taxon>
        <taxon>Hypocreomycetidae</taxon>
        <taxon>Hypocreales</taxon>
        <taxon>Clavicipitaceae</taxon>
        <taxon>Metarhizium</taxon>
    </lineage>
</organism>
<evidence type="ECO:0000313" key="6">
    <source>
        <dbReference type="EMBL" id="KID60699.1"/>
    </source>
</evidence>
<dbReference type="HOGENOM" id="CLU_381338_0_0_1"/>
<comment type="cofactor">
    <cofactor evidence="1">
        <name>FAD</name>
        <dbReference type="ChEBI" id="CHEBI:57692"/>
    </cofactor>
</comment>
<keyword evidence="2" id="KW-0285">Flavoprotein</keyword>
<protein>
    <submittedName>
        <fullName evidence="6">FAD binding domain containing protein</fullName>
    </submittedName>
</protein>
<sequence length="800" mass="87015">MQEQTVDLAIVGGGPTGLLTALLAKRLGASVLVFDSKPQPLQLGRADALNARSQQILTIVGILDDLLAQGVKCNTSSIFANGEFTARRSHWWEKLQNVYHRNFLMIGQPIVEQLLAAALGDSVIYSEPVESVRETCTGVDVTAVSGRIVHSTYCVAADGARSMVRQSLGIPFRGTKPEMTWAVLDCFIDSDFPRAPEIITFELNGQSRVAWIPRERGLCRFYILLDGEITEEKSKTSIKKHLAPYRVEFTKTEWFSTFEVKERLAATFVSQNGRGRVILAGDAAHAHSVNGGQGLNTGLSDAFGLGWRLGYVLAHGDKLQPGASHRLITSFDTERRKVAGDVISVAARLVRDTKHEGEQYVGNVEKHAAYITGMGINYGDCGSELVEESGTGAWKAGYPCPDFDVVIPGETDAQRLYSLTTYGNFIFLVVGHVGHSLGTFRHLVTNIRLVPKHTHPIRVNGNAARGRPVVYATDFVSDEDSFCAVIRPDMYIGSNPEAIDRMAQTDTASIEVKSLFDLSGLVAVITGGGSAIEDPAYDDYHAGIGRMITRALAANGAHKVYILGRRMNILEEAAAPFPNVVEKIECDVTSKESLQAAADRIRGEVGYINLLWCNSGTSGPESTTLSYNSSLDDFIQENWKHSIDEYANTFKTNTAGFWYTSLAFLKLLDAGNKQKNVNFSSQIVGTCSTLGFGRFAPTSRFAYGQSKASQQHMMKQLSTHMVPYGIRVNAVAPGLFPTDMTSAMTASRYDPVKLIPEKRAGEDTDIAGVALFIASKAGSYLNGNVVVCDGGRLSIVPSTY</sequence>
<dbReference type="InterPro" id="IPR050641">
    <property type="entry name" value="RIFMO-like"/>
</dbReference>
<dbReference type="Gene3D" id="3.40.50.720">
    <property type="entry name" value="NAD(P)-binding Rossmann-like Domain"/>
    <property type="match status" value="1"/>
</dbReference>
<feature type="non-terminal residue" evidence="6">
    <location>
        <position position="1"/>
    </location>
</feature>
<name>A0A0B4FWR0_METAF</name>
<dbReference type="Pfam" id="PF01494">
    <property type="entry name" value="FAD_binding_3"/>
    <property type="match status" value="1"/>
</dbReference>
<accession>A0A0B4FWR0</accession>
<dbReference type="PANTHER" id="PTHR43004:SF19">
    <property type="entry name" value="BINDING MONOOXYGENASE, PUTATIVE (JCVI)-RELATED"/>
    <property type="match status" value="1"/>
</dbReference>
<dbReference type="PANTHER" id="PTHR43004">
    <property type="entry name" value="TRK SYSTEM POTASSIUM UPTAKE PROTEIN"/>
    <property type="match status" value="1"/>
</dbReference>
<evidence type="ECO:0000256" key="2">
    <source>
        <dbReference type="ARBA" id="ARBA00022630"/>
    </source>
</evidence>
<keyword evidence="3" id="KW-0274">FAD</keyword>
<keyword evidence="4" id="KW-0560">Oxidoreductase</keyword>
<evidence type="ECO:0000256" key="1">
    <source>
        <dbReference type="ARBA" id="ARBA00001974"/>
    </source>
</evidence>
<dbReference type="Proteomes" id="UP000031186">
    <property type="component" value="Unassembled WGS sequence"/>
</dbReference>
<evidence type="ECO:0000313" key="7">
    <source>
        <dbReference type="Proteomes" id="UP000031186"/>
    </source>
</evidence>
<dbReference type="InterPro" id="IPR036188">
    <property type="entry name" value="FAD/NAD-bd_sf"/>
</dbReference>